<evidence type="ECO:0000313" key="2">
    <source>
        <dbReference type="EMBL" id="MCA9754888.1"/>
    </source>
</evidence>
<comment type="caution">
    <text evidence="2">The sequence shown here is derived from an EMBL/GenBank/DDBJ whole genome shotgun (WGS) entry which is preliminary data.</text>
</comment>
<proteinExistence type="predicted"/>
<dbReference type="AlphaFoldDB" id="A0A956N9P2"/>
<evidence type="ECO:0000256" key="1">
    <source>
        <dbReference type="SAM" id="Phobius"/>
    </source>
</evidence>
<dbReference type="Proteomes" id="UP000739538">
    <property type="component" value="Unassembled WGS sequence"/>
</dbReference>
<gene>
    <name evidence="2" type="ORF">KDA27_03730</name>
</gene>
<feature type="transmembrane region" description="Helical" evidence="1">
    <location>
        <begin position="24"/>
        <end position="42"/>
    </location>
</feature>
<keyword evidence="1" id="KW-0812">Transmembrane</keyword>
<accession>A0A956N9P2</accession>
<reference evidence="2" key="2">
    <citation type="journal article" date="2021" name="Microbiome">
        <title>Successional dynamics and alternative stable states in a saline activated sludge microbial community over 9 years.</title>
        <authorList>
            <person name="Wang Y."/>
            <person name="Ye J."/>
            <person name="Ju F."/>
            <person name="Liu L."/>
            <person name="Boyd J.A."/>
            <person name="Deng Y."/>
            <person name="Parks D.H."/>
            <person name="Jiang X."/>
            <person name="Yin X."/>
            <person name="Woodcroft B.J."/>
            <person name="Tyson G.W."/>
            <person name="Hugenholtz P."/>
            <person name="Polz M.F."/>
            <person name="Zhang T."/>
        </authorList>
    </citation>
    <scope>NUCLEOTIDE SEQUENCE</scope>
    <source>
        <strain evidence="2">HKST-UBA02</strain>
    </source>
</reference>
<keyword evidence="1" id="KW-0472">Membrane</keyword>
<sequence>MDVRKSENQHLAEGSGGRHRLRNVVLWVGLPILLLLGAELVFRAFERASWVRASWYEGVSDRMERGERIDYIFVGSSRTASGLVPSAFEDEMERARGTDVACVNLGRAFSGAAAHYFGLRMLLERHPEAMRGCTVSFEESAGLPEFPGTWNDAWYFPGNTQLVVDYMKWDDLVRFLRTDAGFEAKSGVVARYFGRDSALVSGRRQMQQAIDWRGTALVQSMLARLGAESAEASGALPANRQLRVDAGGVRLQRDLVRERVSPDVLASQEPRTPWDDQTVCAAVRLLLDAGVRVTFHEVPVPSYVWMVNDTPVRRADRESFDAWLGGVGAAEVRSNIRVTDEDFPDLSHLQRGRIEEYSRDLARSMMASSR</sequence>
<evidence type="ECO:0000313" key="3">
    <source>
        <dbReference type="Proteomes" id="UP000739538"/>
    </source>
</evidence>
<organism evidence="2 3">
    <name type="scientific">Eiseniibacteriota bacterium</name>
    <dbReference type="NCBI Taxonomy" id="2212470"/>
    <lineage>
        <taxon>Bacteria</taxon>
        <taxon>Candidatus Eiseniibacteriota</taxon>
    </lineage>
</organism>
<keyword evidence="1" id="KW-1133">Transmembrane helix</keyword>
<dbReference type="EMBL" id="JAGQHS010000011">
    <property type="protein sequence ID" value="MCA9754888.1"/>
    <property type="molecule type" value="Genomic_DNA"/>
</dbReference>
<reference evidence="2" key="1">
    <citation type="submission" date="2020-04" db="EMBL/GenBank/DDBJ databases">
        <authorList>
            <person name="Zhang T."/>
        </authorList>
    </citation>
    <scope>NUCLEOTIDE SEQUENCE</scope>
    <source>
        <strain evidence="2">HKST-UBA02</strain>
    </source>
</reference>
<protein>
    <submittedName>
        <fullName evidence="2">Uncharacterized protein</fullName>
    </submittedName>
</protein>
<name>A0A956N9P2_UNCEI</name>